<evidence type="ECO:0000256" key="1">
    <source>
        <dbReference type="SAM" id="MobiDB-lite"/>
    </source>
</evidence>
<evidence type="ECO:0000313" key="2">
    <source>
        <dbReference type="EMBL" id="ELZ25370.1"/>
    </source>
</evidence>
<dbReference type="EMBL" id="AOIT01000016">
    <property type="protein sequence ID" value="ELZ25370.1"/>
    <property type="molecule type" value="Genomic_DNA"/>
</dbReference>
<feature type="compositionally biased region" description="Basic and acidic residues" evidence="1">
    <location>
        <begin position="221"/>
        <end position="230"/>
    </location>
</feature>
<dbReference type="OrthoDB" id="205583at2157"/>
<gene>
    <name evidence="2" type="ORF">C476_03002</name>
</gene>
<dbReference type="eggNOG" id="arCOG10726">
    <property type="taxonomic scope" value="Archaea"/>
</dbReference>
<dbReference type="PATRIC" id="fig|1230457.4.peg.597"/>
<dbReference type="AlphaFoldDB" id="M0CQ29"/>
<reference evidence="2 3" key="1">
    <citation type="journal article" date="2014" name="PLoS Genet.">
        <title>Phylogenetically driven sequencing of extremely halophilic archaea reveals strategies for static and dynamic osmo-response.</title>
        <authorList>
            <person name="Becker E.A."/>
            <person name="Seitzer P.M."/>
            <person name="Tritt A."/>
            <person name="Larsen D."/>
            <person name="Krusor M."/>
            <person name="Yao A.I."/>
            <person name="Wu D."/>
            <person name="Madern D."/>
            <person name="Eisen J.A."/>
            <person name="Darling A.E."/>
            <person name="Facciotti M.T."/>
        </authorList>
    </citation>
    <scope>NUCLEOTIDE SEQUENCE [LARGE SCALE GENOMIC DNA]</scope>
    <source>
        <strain evidence="2 3">JCM 13563</strain>
    </source>
</reference>
<proteinExistence type="predicted"/>
<dbReference type="Proteomes" id="UP000011615">
    <property type="component" value="Unassembled WGS sequence"/>
</dbReference>
<evidence type="ECO:0000313" key="3">
    <source>
        <dbReference type="Proteomes" id="UP000011615"/>
    </source>
</evidence>
<comment type="caution">
    <text evidence="2">The sequence shown here is derived from an EMBL/GenBank/DDBJ whole genome shotgun (WGS) entry which is preliminary data.</text>
</comment>
<organism evidence="2 3">
    <name type="scientific">Natrinema limicola JCM 13563</name>
    <dbReference type="NCBI Taxonomy" id="1230457"/>
    <lineage>
        <taxon>Archaea</taxon>
        <taxon>Methanobacteriati</taxon>
        <taxon>Methanobacteriota</taxon>
        <taxon>Stenosarchaea group</taxon>
        <taxon>Halobacteria</taxon>
        <taxon>Halobacteriales</taxon>
        <taxon>Natrialbaceae</taxon>
        <taxon>Natrinema</taxon>
    </lineage>
</organism>
<feature type="region of interest" description="Disordered" evidence="1">
    <location>
        <begin position="121"/>
        <end position="168"/>
    </location>
</feature>
<feature type="region of interest" description="Disordered" evidence="1">
    <location>
        <begin position="186"/>
        <end position="267"/>
    </location>
</feature>
<name>M0CQ29_9EURY</name>
<dbReference type="STRING" id="1230457.C476_03002"/>
<feature type="compositionally biased region" description="Basic and acidic residues" evidence="1">
    <location>
        <begin position="249"/>
        <end position="267"/>
    </location>
</feature>
<sequence>MTDSKLQDRVQKVLTEADASSGSLVAGDGDDGAAETALLETATEASDLLESADPDELLTAVGFDTLEDGTEPDSIPEAIAWGEQEHVADLQRLLRLATLADRADEDCLEVAVSDLRETISERTASAAGDEKQGVGGARSDELTADESAGATETTADLEDRLRSSIRTSFEQFDDDIRQLKARLETASAGTLSREGANADAVDDAATEADDADTADDGDLVETGRGDDRTRGTAPGGQTRHSTMAPSPSERADMRGTVRHSTMPDKHG</sequence>
<protein>
    <submittedName>
        <fullName evidence="2">Uncharacterized protein</fullName>
    </submittedName>
</protein>
<keyword evidence="3" id="KW-1185">Reference proteome</keyword>
<dbReference type="RefSeq" id="WP_008009725.1">
    <property type="nucleotide sequence ID" value="NZ_AOIT01000016.1"/>
</dbReference>
<feature type="compositionally biased region" description="Acidic residues" evidence="1">
    <location>
        <begin position="200"/>
        <end position="219"/>
    </location>
</feature>
<accession>M0CQ29</accession>